<dbReference type="InParanoid" id="E9I6I6"/>
<feature type="non-terminal residue" evidence="1">
    <location>
        <position position="197"/>
    </location>
</feature>
<dbReference type="HOGENOM" id="CLU_1387308_0_0_1"/>
<sequence>MLSVETSRLLFFQMVNHNHPEGFESFTGRILGIHHTSDNDVFKSKITLKYWECSNGNASVQMVILKYTISVIGVKDHYRLKQPAVHEKTMIFTEKKIMTREEVDRYLSLCHVGTYIFFHLFPEKENKYATPGSGHGVGFGRVERNHVFEPFGMHRHNFVDVVEQNIFGLATEEKNPEHEVAILHNSYLTSKFSYVYR</sequence>
<gene>
    <name evidence="1" type="ORF">DAPPUDRAFT_124343</name>
</gene>
<organism evidence="1 2">
    <name type="scientific">Daphnia pulex</name>
    <name type="common">Water flea</name>
    <dbReference type="NCBI Taxonomy" id="6669"/>
    <lineage>
        <taxon>Eukaryota</taxon>
        <taxon>Metazoa</taxon>
        <taxon>Ecdysozoa</taxon>
        <taxon>Arthropoda</taxon>
        <taxon>Crustacea</taxon>
        <taxon>Branchiopoda</taxon>
        <taxon>Diplostraca</taxon>
        <taxon>Cladocera</taxon>
        <taxon>Anomopoda</taxon>
        <taxon>Daphniidae</taxon>
        <taxon>Daphnia</taxon>
    </lineage>
</organism>
<proteinExistence type="predicted"/>
<evidence type="ECO:0000313" key="1">
    <source>
        <dbReference type="EMBL" id="EFX60394.1"/>
    </source>
</evidence>
<dbReference type="Proteomes" id="UP000000305">
    <property type="component" value="Unassembled WGS sequence"/>
</dbReference>
<protein>
    <submittedName>
        <fullName evidence="1">Uncharacterized protein</fullName>
    </submittedName>
</protein>
<name>E9I6I6_DAPPU</name>
<accession>E9I6I6</accession>
<dbReference type="KEGG" id="dpx:DAPPUDRAFT_124343"/>
<keyword evidence="2" id="KW-1185">Reference proteome</keyword>
<reference evidence="1 2" key="1">
    <citation type="journal article" date="2011" name="Science">
        <title>The ecoresponsive genome of Daphnia pulex.</title>
        <authorList>
            <person name="Colbourne J.K."/>
            <person name="Pfrender M.E."/>
            <person name="Gilbert D."/>
            <person name="Thomas W.K."/>
            <person name="Tucker A."/>
            <person name="Oakley T.H."/>
            <person name="Tokishita S."/>
            <person name="Aerts A."/>
            <person name="Arnold G.J."/>
            <person name="Basu M.K."/>
            <person name="Bauer D.J."/>
            <person name="Caceres C.E."/>
            <person name="Carmel L."/>
            <person name="Casola C."/>
            <person name="Choi J.H."/>
            <person name="Detter J.C."/>
            <person name="Dong Q."/>
            <person name="Dusheyko S."/>
            <person name="Eads B.D."/>
            <person name="Frohlich T."/>
            <person name="Geiler-Samerotte K.A."/>
            <person name="Gerlach D."/>
            <person name="Hatcher P."/>
            <person name="Jogdeo S."/>
            <person name="Krijgsveld J."/>
            <person name="Kriventseva E.V."/>
            <person name="Kultz D."/>
            <person name="Laforsch C."/>
            <person name="Lindquist E."/>
            <person name="Lopez J."/>
            <person name="Manak J.R."/>
            <person name="Muller J."/>
            <person name="Pangilinan J."/>
            <person name="Patwardhan R.P."/>
            <person name="Pitluck S."/>
            <person name="Pritham E.J."/>
            <person name="Rechtsteiner A."/>
            <person name="Rho M."/>
            <person name="Rogozin I.B."/>
            <person name="Sakarya O."/>
            <person name="Salamov A."/>
            <person name="Schaack S."/>
            <person name="Shapiro H."/>
            <person name="Shiga Y."/>
            <person name="Skalitzky C."/>
            <person name="Smith Z."/>
            <person name="Souvorov A."/>
            <person name="Sung W."/>
            <person name="Tang Z."/>
            <person name="Tsuchiya D."/>
            <person name="Tu H."/>
            <person name="Vos H."/>
            <person name="Wang M."/>
            <person name="Wolf Y.I."/>
            <person name="Yamagata H."/>
            <person name="Yamada T."/>
            <person name="Ye Y."/>
            <person name="Shaw J.R."/>
            <person name="Andrews J."/>
            <person name="Crease T.J."/>
            <person name="Tang H."/>
            <person name="Lucas S.M."/>
            <person name="Robertson H.M."/>
            <person name="Bork P."/>
            <person name="Koonin E.V."/>
            <person name="Zdobnov E.M."/>
            <person name="Grigoriev I.V."/>
            <person name="Lynch M."/>
            <person name="Boore J.L."/>
        </authorList>
    </citation>
    <scope>NUCLEOTIDE SEQUENCE [LARGE SCALE GENOMIC DNA]</scope>
</reference>
<evidence type="ECO:0000313" key="2">
    <source>
        <dbReference type="Proteomes" id="UP000000305"/>
    </source>
</evidence>
<dbReference type="EMBL" id="GL736501">
    <property type="protein sequence ID" value="EFX60394.1"/>
    <property type="molecule type" value="Genomic_DNA"/>
</dbReference>
<dbReference type="AlphaFoldDB" id="E9I6I6"/>